<feature type="transmembrane region" description="Helical" evidence="5">
    <location>
        <begin position="113"/>
        <end position="135"/>
    </location>
</feature>
<feature type="transmembrane region" description="Helical" evidence="5">
    <location>
        <begin position="199"/>
        <end position="217"/>
    </location>
</feature>
<protein>
    <recommendedName>
        <fullName evidence="8">RTA1 domain protein</fullName>
    </recommendedName>
</protein>
<dbReference type="EMBL" id="MLKD01000017">
    <property type="protein sequence ID" value="OQE18739.1"/>
    <property type="molecule type" value="Genomic_DNA"/>
</dbReference>
<evidence type="ECO:0000313" key="6">
    <source>
        <dbReference type="EMBL" id="OQE18739.1"/>
    </source>
</evidence>
<dbReference type="PANTHER" id="PTHR31465:SF27">
    <property type="entry name" value="DOMAIN PROTEIN, PUTATIVE (AFU_ORTHOLOGUE AFUA_3G01030)-RELATED"/>
    <property type="match status" value="1"/>
</dbReference>
<dbReference type="STRING" id="303698.A0A1V6SYE4"/>
<keyword evidence="7" id="KW-1185">Reference proteome</keyword>
<sequence>MSTLKPYKGDYYLWEYIPSIGASVVFLLFFLAATCYHSWKIWQTKARFCIAFCIGGIFELIGYIARAVCYNNTADLIPYCIQSVFILLGPVLFAASVYMALGKVIRSTGGEKYSLIRVQWLTKTFVASDIVSFLVQGTGSGMMAMGGSMAGTAKGITIAGLVIQLLMFSLFIFTSIAFERRMDRFSYGESSPSWKRHLYSLYAISALIMIRSVFRVIEYAMGQKGYLLSHEWTMYIFDSLLMLGVMVIWAFWHPGSLHGGVRPDSGMLPMQEFEEK</sequence>
<name>A0A1V6SYE4_9EURO</name>
<evidence type="ECO:0000313" key="7">
    <source>
        <dbReference type="Proteomes" id="UP000191285"/>
    </source>
</evidence>
<keyword evidence="2 5" id="KW-0812">Transmembrane</keyword>
<gene>
    <name evidence="6" type="ORF">PENSTE_c017G07645</name>
</gene>
<dbReference type="Pfam" id="PF04479">
    <property type="entry name" value="RTA1"/>
    <property type="match status" value="1"/>
</dbReference>
<accession>A0A1V6SYE4</accession>
<dbReference type="Proteomes" id="UP000191285">
    <property type="component" value="Unassembled WGS sequence"/>
</dbReference>
<comment type="subcellular location">
    <subcellularLocation>
        <location evidence="1">Membrane</location>
        <topology evidence="1">Multi-pass membrane protein</topology>
    </subcellularLocation>
</comment>
<dbReference type="InterPro" id="IPR007568">
    <property type="entry name" value="RTA1"/>
</dbReference>
<dbReference type="PANTHER" id="PTHR31465">
    <property type="entry name" value="PROTEIN RTA1-RELATED"/>
    <property type="match status" value="1"/>
</dbReference>
<feature type="transmembrane region" description="Helical" evidence="5">
    <location>
        <begin position="155"/>
        <end position="178"/>
    </location>
</feature>
<comment type="caution">
    <text evidence="6">The sequence shown here is derived from an EMBL/GenBank/DDBJ whole genome shotgun (WGS) entry which is preliminary data.</text>
</comment>
<reference evidence="7" key="1">
    <citation type="journal article" date="2017" name="Nat. Microbiol.">
        <title>Global analysis of biosynthetic gene clusters reveals vast potential of secondary metabolite production in Penicillium species.</title>
        <authorList>
            <person name="Nielsen J.C."/>
            <person name="Grijseels S."/>
            <person name="Prigent S."/>
            <person name="Ji B."/>
            <person name="Dainat J."/>
            <person name="Nielsen K.F."/>
            <person name="Frisvad J.C."/>
            <person name="Workman M."/>
            <person name="Nielsen J."/>
        </authorList>
    </citation>
    <scope>NUCLEOTIDE SEQUENCE [LARGE SCALE GENOMIC DNA]</scope>
    <source>
        <strain evidence="7">IBT 24891</strain>
    </source>
</reference>
<evidence type="ECO:0000256" key="5">
    <source>
        <dbReference type="SAM" id="Phobius"/>
    </source>
</evidence>
<evidence type="ECO:0000256" key="4">
    <source>
        <dbReference type="ARBA" id="ARBA00023136"/>
    </source>
</evidence>
<evidence type="ECO:0008006" key="8">
    <source>
        <dbReference type="Google" id="ProtNLM"/>
    </source>
</evidence>
<feature type="transmembrane region" description="Helical" evidence="5">
    <location>
        <begin position="46"/>
        <end position="64"/>
    </location>
</feature>
<feature type="transmembrane region" description="Helical" evidence="5">
    <location>
        <begin position="232"/>
        <end position="252"/>
    </location>
</feature>
<dbReference type="GO" id="GO:0016020">
    <property type="term" value="C:membrane"/>
    <property type="evidence" value="ECO:0007669"/>
    <property type="project" value="UniProtKB-SubCell"/>
</dbReference>
<evidence type="ECO:0000256" key="2">
    <source>
        <dbReference type="ARBA" id="ARBA00022692"/>
    </source>
</evidence>
<keyword evidence="4 5" id="KW-0472">Membrane</keyword>
<evidence type="ECO:0000256" key="3">
    <source>
        <dbReference type="ARBA" id="ARBA00022989"/>
    </source>
</evidence>
<evidence type="ECO:0000256" key="1">
    <source>
        <dbReference type="ARBA" id="ARBA00004141"/>
    </source>
</evidence>
<feature type="transmembrane region" description="Helical" evidence="5">
    <location>
        <begin position="20"/>
        <end position="39"/>
    </location>
</feature>
<keyword evidence="3 5" id="KW-1133">Transmembrane helix</keyword>
<proteinExistence type="predicted"/>
<organism evidence="6 7">
    <name type="scientific">Penicillium steckii</name>
    <dbReference type="NCBI Taxonomy" id="303698"/>
    <lineage>
        <taxon>Eukaryota</taxon>
        <taxon>Fungi</taxon>
        <taxon>Dikarya</taxon>
        <taxon>Ascomycota</taxon>
        <taxon>Pezizomycotina</taxon>
        <taxon>Eurotiomycetes</taxon>
        <taxon>Eurotiomycetidae</taxon>
        <taxon>Eurotiales</taxon>
        <taxon>Aspergillaceae</taxon>
        <taxon>Penicillium</taxon>
    </lineage>
</organism>
<dbReference type="AlphaFoldDB" id="A0A1V6SYE4"/>
<feature type="transmembrane region" description="Helical" evidence="5">
    <location>
        <begin position="76"/>
        <end position="101"/>
    </location>
</feature>
<dbReference type="OrthoDB" id="3358017at2759"/>